<dbReference type="AlphaFoldDB" id="A0A7M1LGG3"/>
<evidence type="ECO:0000313" key="1">
    <source>
        <dbReference type="EMBL" id="QOQ87658.1"/>
    </source>
</evidence>
<name>A0A7M1LGG3_9BACT</name>
<reference evidence="1 2" key="1">
    <citation type="submission" date="2020-10" db="EMBL/GenBank/DDBJ databases">
        <title>Campylobacter and Helicobacter PacBio genomes.</title>
        <authorList>
            <person name="Lane C."/>
        </authorList>
    </citation>
    <scope>NUCLEOTIDE SEQUENCE [LARGE SCALE GENOMIC DNA]</scope>
    <source>
        <strain evidence="1 2">2016D-0077</strain>
    </source>
</reference>
<evidence type="ECO:0000313" key="2">
    <source>
        <dbReference type="Proteomes" id="UP000594749"/>
    </source>
</evidence>
<protein>
    <submittedName>
        <fullName evidence="1">Type II secretion system protein</fullName>
    </submittedName>
</protein>
<sequence length="107" mass="12225">MNKDGILVSLGYGVNESTTAQLEGILNECDLTDTELEKIVLLNDNVKKFEGFVAMSNSNHYFKVKTESTNPEMIKAVRETIYEWADRYKFSIEKVDGKETYYIVGKN</sequence>
<proteinExistence type="predicted"/>
<organism evidence="1 2">
    <name type="scientific">Campylobacter corcagiensis</name>
    <dbReference type="NCBI Taxonomy" id="1448857"/>
    <lineage>
        <taxon>Bacteria</taxon>
        <taxon>Pseudomonadati</taxon>
        <taxon>Campylobacterota</taxon>
        <taxon>Epsilonproteobacteria</taxon>
        <taxon>Campylobacterales</taxon>
        <taxon>Campylobacteraceae</taxon>
        <taxon>Campylobacter</taxon>
    </lineage>
</organism>
<dbReference type="OrthoDB" id="5357605at2"/>
<accession>A0A7M1LGG3</accession>
<dbReference type="Proteomes" id="UP000594749">
    <property type="component" value="Chromosome"/>
</dbReference>
<dbReference type="RefSeq" id="WP_025802679.1">
    <property type="nucleotide sequence ID" value="NZ_CP053842.1"/>
</dbReference>
<dbReference type="EMBL" id="CP063078">
    <property type="protein sequence ID" value="QOQ87658.1"/>
    <property type="molecule type" value="Genomic_DNA"/>
</dbReference>
<keyword evidence="2" id="KW-1185">Reference proteome</keyword>
<gene>
    <name evidence="1" type="ORF">IMC76_02265</name>
</gene>